<evidence type="ECO:0000256" key="1">
    <source>
        <dbReference type="SAM" id="MobiDB-lite"/>
    </source>
</evidence>
<reference evidence="2" key="1">
    <citation type="journal article" date="2023" name="Science">
        <title>Genome structures resolve the early diversification of teleost fishes.</title>
        <authorList>
            <person name="Parey E."/>
            <person name="Louis A."/>
            <person name="Montfort J."/>
            <person name="Bouchez O."/>
            <person name="Roques C."/>
            <person name="Iampietro C."/>
            <person name="Lluch J."/>
            <person name="Castinel A."/>
            <person name="Donnadieu C."/>
            <person name="Desvignes T."/>
            <person name="Floi Bucao C."/>
            <person name="Jouanno E."/>
            <person name="Wen M."/>
            <person name="Mejri S."/>
            <person name="Dirks R."/>
            <person name="Jansen H."/>
            <person name="Henkel C."/>
            <person name="Chen W.J."/>
            <person name="Zahm M."/>
            <person name="Cabau C."/>
            <person name="Klopp C."/>
            <person name="Thompson A.W."/>
            <person name="Robinson-Rechavi M."/>
            <person name="Braasch I."/>
            <person name="Lecointre G."/>
            <person name="Bobe J."/>
            <person name="Postlethwait J.H."/>
            <person name="Berthelot C."/>
            <person name="Roest Crollius H."/>
            <person name="Guiguen Y."/>
        </authorList>
    </citation>
    <scope>NUCLEOTIDE SEQUENCE</scope>
    <source>
        <strain evidence="2">NC1722</strain>
    </source>
</reference>
<organism evidence="2 3">
    <name type="scientific">Aldrovandia affinis</name>
    <dbReference type="NCBI Taxonomy" id="143900"/>
    <lineage>
        <taxon>Eukaryota</taxon>
        <taxon>Metazoa</taxon>
        <taxon>Chordata</taxon>
        <taxon>Craniata</taxon>
        <taxon>Vertebrata</taxon>
        <taxon>Euteleostomi</taxon>
        <taxon>Actinopterygii</taxon>
        <taxon>Neopterygii</taxon>
        <taxon>Teleostei</taxon>
        <taxon>Notacanthiformes</taxon>
        <taxon>Halosauridae</taxon>
        <taxon>Aldrovandia</taxon>
    </lineage>
</organism>
<dbReference type="EMBL" id="JAINUG010000119">
    <property type="protein sequence ID" value="KAJ8395179.1"/>
    <property type="molecule type" value="Genomic_DNA"/>
</dbReference>
<name>A0AAD7S3A8_9TELE</name>
<dbReference type="AlphaFoldDB" id="A0AAD7S3A8"/>
<feature type="region of interest" description="Disordered" evidence="1">
    <location>
        <begin position="82"/>
        <end position="118"/>
    </location>
</feature>
<sequence length="118" mass="13123">MRVIRPARSPTPPHYSSILRPSSSSRRERPHQLNHPGMRPAVESPVAAADRSGVMVGHDERCILNVTGNLIHNSPAIKLVDRTNEEERRGRGRKRGGDRQAVVVGGYRRRNQARPPPG</sequence>
<gene>
    <name evidence="2" type="ORF">AAFF_G00036350</name>
</gene>
<dbReference type="Proteomes" id="UP001221898">
    <property type="component" value="Unassembled WGS sequence"/>
</dbReference>
<accession>A0AAD7S3A8</accession>
<comment type="caution">
    <text evidence="2">The sequence shown here is derived from an EMBL/GenBank/DDBJ whole genome shotgun (WGS) entry which is preliminary data.</text>
</comment>
<evidence type="ECO:0000313" key="2">
    <source>
        <dbReference type="EMBL" id="KAJ8395179.1"/>
    </source>
</evidence>
<protein>
    <submittedName>
        <fullName evidence="2">Uncharacterized protein</fullName>
    </submittedName>
</protein>
<evidence type="ECO:0000313" key="3">
    <source>
        <dbReference type="Proteomes" id="UP001221898"/>
    </source>
</evidence>
<proteinExistence type="predicted"/>
<feature type="region of interest" description="Disordered" evidence="1">
    <location>
        <begin position="1"/>
        <end position="46"/>
    </location>
</feature>
<keyword evidence="3" id="KW-1185">Reference proteome</keyword>